<dbReference type="PROSITE" id="PS50929">
    <property type="entry name" value="ABC_TM1F"/>
    <property type="match status" value="2"/>
</dbReference>
<gene>
    <name evidence="13" type="ORF">GQX73_g10182</name>
</gene>
<feature type="transmembrane region" description="Helical" evidence="10">
    <location>
        <begin position="120"/>
        <end position="144"/>
    </location>
</feature>
<dbReference type="SUPFAM" id="SSF90123">
    <property type="entry name" value="ABC transporter transmembrane region"/>
    <property type="match status" value="2"/>
</dbReference>
<keyword evidence="4 10" id="KW-0812">Transmembrane</keyword>
<evidence type="ECO:0000256" key="10">
    <source>
        <dbReference type="SAM" id="Phobius"/>
    </source>
</evidence>
<evidence type="ECO:0000256" key="6">
    <source>
        <dbReference type="ARBA" id="ARBA00022840"/>
    </source>
</evidence>
<keyword evidence="7 10" id="KW-1133">Transmembrane helix</keyword>
<dbReference type="CDD" id="cd18578">
    <property type="entry name" value="ABC_6TM_Pgp_ABCB1_D2_like"/>
    <property type="match status" value="1"/>
</dbReference>
<reference evidence="13 14" key="1">
    <citation type="submission" date="2019-12" db="EMBL/GenBank/DDBJ databases">
        <title>Draft genome sequence of the ascomycete Xylaria multiplex DSM 110363.</title>
        <authorList>
            <person name="Buettner E."/>
            <person name="Kellner H."/>
        </authorList>
    </citation>
    <scope>NUCLEOTIDE SEQUENCE [LARGE SCALE GENOMIC DNA]</scope>
    <source>
        <strain evidence="13 14">DSM 110363</strain>
    </source>
</reference>
<dbReference type="CDD" id="cd18577">
    <property type="entry name" value="ABC_6TM_Pgp_ABCB1_D1_like"/>
    <property type="match status" value="1"/>
</dbReference>
<feature type="domain" description="ABC transmembrane type-1" evidence="12">
    <location>
        <begin position="765"/>
        <end position="1053"/>
    </location>
</feature>
<dbReference type="InterPro" id="IPR003439">
    <property type="entry name" value="ABC_transporter-like_ATP-bd"/>
</dbReference>
<evidence type="ECO:0000313" key="13">
    <source>
        <dbReference type="EMBL" id="KAF2963390.1"/>
    </source>
</evidence>
<feature type="region of interest" description="Disordered" evidence="9">
    <location>
        <begin position="1"/>
        <end position="34"/>
    </location>
</feature>
<feature type="domain" description="ABC transporter" evidence="11">
    <location>
        <begin position="1101"/>
        <end position="1340"/>
    </location>
</feature>
<dbReference type="PROSITE" id="PS00211">
    <property type="entry name" value="ABC_TRANSPORTER_1"/>
    <property type="match status" value="2"/>
</dbReference>
<dbReference type="Pfam" id="PF00664">
    <property type="entry name" value="ABC_membrane"/>
    <property type="match status" value="2"/>
</dbReference>
<comment type="caution">
    <text evidence="13">The sequence shown here is derived from an EMBL/GenBank/DDBJ whole genome shotgun (WGS) entry which is preliminary data.</text>
</comment>
<keyword evidence="6" id="KW-0067">ATP-binding</keyword>
<dbReference type="InterPro" id="IPR011527">
    <property type="entry name" value="ABC1_TM_dom"/>
</dbReference>
<dbReference type="PROSITE" id="PS50893">
    <property type="entry name" value="ABC_TRANSPORTER_2"/>
    <property type="match status" value="2"/>
</dbReference>
<evidence type="ECO:0000256" key="7">
    <source>
        <dbReference type="ARBA" id="ARBA00022989"/>
    </source>
</evidence>
<dbReference type="GO" id="GO:0016887">
    <property type="term" value="F:ATP hydrolysis activity"/>
    <property type="evidence" value="ECO:0007669"/>
    <property type="project" value="InterPro"/>
</dbReference>
<dbReference type="EMBL" id="WUBL01000207">
    <property type="protein sequence ID" value="KAF2963390.1"/>
    <property type="molecule type" value="Genomic_DNA"/>
</dbReference>
<name>A0A7C8MIJ6_9PEZI</name>
<keyword evidence="5" id="KW-0547">Nucleotide-binding</keyword>
<keyword evidence="14" id="KW-1185">Reference proteome</keyword>
<dbReference type="GO" id="GO:0015421">
    <property type="term" value="F:ABC-type oligopeptide transporter activity"/>
    <property type="evidence" value="ECO:0007669"/>
    <property type="project" value="TreeGrafter"/>
</dbReference>
<dbReference type="Gene3D" id="3.40.50.300">
    <property type="entry name" value="P-loop containing nucleotide triphosphate hydrolases"/>
    <property type="match status" value="2"/>
</dbReference>
<keyword evidence="8 10" id="KW-0472">Membrane</keyword>
<dbReference type="InterPro" id="IPR003593">
    <property type="entry name" value="AAA+_ATPase"/>
</dbReference>
<feature type="transmembrane region" description="Helical" evidence="10">
    <location>
        <begin position="876"/>
        <end position="904"/>
    </location>
</feature>
<dbReference type="SMART" id="SM00382">
    <property type="entry name" value="AAA"/>
    <property type="match status" value="2"/>
</dbReference>
<dbReference type="Pfam" id="PF00005">
    <property type="entry name" value="ABC_tran"/>
    <property type="match status" value="2"/>
</dbReference>
<feature type="transmembrane region" description="Helical" evidence="10">
    <location>
        <begin position="910"/>
        <end position="931"/>
    </location>
</feature>
<evidence type="ECO:0000313" key="14">
    <source>
        <dbReference type="Proteomes" id="UP000481858"/>
    </source>
</evidence>
<dbReference type="Proteomes" id="UP000481858">
    <property type="component" value="Unassembled WGS sequence"/>
</dbReference>
<dbReference type="FunFam" id="1.20.1560.10:FF:000057">
    <property type="entry name" value="ABC multidrug transporter SitT"/>
    <property type="match status" value="1"/>
</dbReference>
<feature type="transmembrane region" description="Helical" evidence="10">
    <location>
        <begin position="195"/>
        <end position="214"/>
    </location>
</feature>
<feature type="transmembrane region" description="Helical" evidence="10">
    <location>
        <begin position="1027"/>
        <end position="1047"/>
    </location>
</feature>
<evidence type="ECO:0000256" key="1">
    <source>
        <dbReference type="ARBA" id="ARBA00004141"/>
    </source>
</evidence>
<feature type="transmembrane region" description="Helical" evidence="10">
    <location>
        <begin position="760"/>
        <end position="780"/>
    </location>
</feature>
<dbReference type="OrthoDB" id="6500128at2759"/>
<organism evidence="13 14">
    <name type="scientific">Xylaria multiplex</name>
    <dbReference type="NCBI Taxonomy" id="323545"/>
    <lineage>
        <taxon>Eukaryota</taxon>
        <taxon>Fungi</taxon>
        <taxon>Dikarya</taxon>
        <taxon>Ascomycota</taxon>
        <taxon>Pezizomycotina</taxon>
        <taxon>Sordariomycetes</taxon>
        <taxon>Xylariomycetidae</taxon>
        <taxon>Xylariales</taxon>
        <taxon>Xylariaceae</taxon>
        <taxon>Xylaria</taxon>
    </lineage>
</organism>
<dbReference type="PANTHER" id="PTHR43394">
    <property type="entry name" value="ATP-DEPENDENT PERMEASE MDL1, MITOCHONDRIAL"/>
    <property type="match status" value="1"/>
</dbReference>
<dbReference type="Gene3D" id="1.20.1560.10">
    <property type="entry name" value="ABC transporter type 1, transmembrane domain"/>
    <property type="match status" value="1"/>
</dbReference>
<feature type="compositionally biased region" description="Polar residues" evidence="9">
    <location>
        <begin position="1"/>
        <end position="28"/>
    </location>
</feature>
<evidence type="ECO:0000259" key="12">
    <source>
        <dbReference type="PROSITE" id="PS50929"/>
    </source>
</evidence>
<feature type="domain" description="ABC transmembrane type-1" evidence="12">
    <location>
        <begin position="66"/>
        <end position="368"/>
    </location>
</feature>
<evidence type="ECO:0000259" key="11">
    <source>
        <dbReference type="PROSITE" id="PS50893"/>
    </source>
</evidence>
<sequence>MGANSSSGQKAGNESSDLEPVTNTGNANDTKDSKPSIASRIAGSIFRYFYLLNYAEPTVLDYTLLIVGAISSVGAGIPFPILGILFGQLVDDLNGASCAADGATGSQSPEEYQAAINQKVVLVVATALAQFALIYIYGVCWNLFGERLAHRLREKYFKSLLRQEVSFFDKLPAGEVSSRLSADITTIKNGTSEKVGVYLGVVSLFITSYIIAFIKGPKLAGILVSLVPAFLIMTFGGGHYVGKYATSASEHIASASSIALESLSNVMVVHAFRANDRLEAKFADKLNSAKKEGIKKAVAVAIQSGLLYFIAFAACGLAYWQGSITIADVVAGRIEGTSVGSIYTIIFILVDASIVISQVSPYLQIFSSAAAAMEKLKTDIDRQSRIDGTIDDTSDESAQPPRVFEGDVRLDNVAFTYPSRPDVPVIQDVSLQFPAGKTTAIVGLSGSGKSTVAGLLTRLYDTDRGDLFLDGRNIRDINVRQLRSYIGLVQQDPMLLNRSVLENIALGLVNSSRPEHTVFQPIVLGDQLSQVAGAVRGGKDIVTAAEPYGSEMVEIARMILRAADLADAGVFLGTLEFGLGTTVGPNGDLLSGGQKQRVALARALVKDPRILVLDEATSSLDSASEQRIQAAIEKASEGRTVISIAHRLATVKNAHKIVVMRNGRVIEQGNHNDLIAKDADYAALVRLQNMGSETSSISTTQASKLSLELDRKVSSQADDEAADIAEHTKQEVTATDLAEKEPKQPAWSIMKRMGSLTRPHLLWVFVAFFGSLLVGGTYLGSALIFGNTISALSPCNTEQAILAAGSLFGLLYFVLAIIEFFANGTSWSMFGLVAEKVLYVIRVLSFRSLFEQDLQWHQSENRTPSSLLSFITSDTAAIGSLTGSIIGTMFSIVVNFIGAIILAHIVAWKIAVVCLAVVPLMLGSGFMKLWIVARFDEKHGKAFEKSVGISVEAVNSIKTVAALSLEQEILGTYQRSLEAPRKEVARSIVYSNVFLALSMSISNLLYALVYWWGSMQIVSGLYSQKEFFIVLISLLVSAQLWGQLFTLAPEITRAGRAVGRICDLIDLGSSKTADKTSYGNDPEAMVESKTLSSMPGQGLSVKFKQVNFSYPARPNRQILKGLNIDIVPGQFCALVGPSGAGKSTVISLLERMYSIESGTIEVGGFDINAKKEPVFRDDIGLVPQDSVLFEGSIRFNIALGARPGVQPSDADIEEACKLANIHDTIISLPDGYDTQCGNNGGQLSGGQRQRLSIARALVRKPRLLLLDESTSALDAESERLLQDGLEKATRGITVVAIAHRLHTIRRADVIFMIEDGRCVEKGSHEELMVRSESYRVNVLHQTLDG</sequence>
<evidence type="ECO:0000256" key="5">
    <source>
        <dbReference type="ARBA" id="ARBA00022741"/>
    </source>
</evidence>
<dbReference type="GO" id="GO:0090374">
    <property type="term" value="P:oligopeptide export from mitochondrion"/>
    <property type="evidence" value="ECO:0007669"/>
    <property type="project" value="TreeGrafter"/>
</dbReference>
<dbReference type="GO" id="GO:0005743">
    <property type="term" value="C:mitochondrial inner membrane"/>
    <property type="evidence" value="ECO:0007669"/>
    <property type="project" value="TreeGrafter"/>
</dbReference>
<feature type="transmembrane region" description="Helical" evidence="10">
    <location>
        <begin position="297"/>
        <end position="320"/>
    </location>
</feature>
<evidence type="ECO:0000256" key="8">
    <source>
        <dbReference type="ARBA" id="ARBA00023136"/>
    </source>
</evidence>
<dbReference type="PANTHER" id="PTHR43394:SF27">
    <property type="entry name" value="ATP-DEPENDENT TRANSLOCASE ABCB1-LIKE"/>
    <property type="match status" value="1"/>
</dbReference>
<dbReference type="InterPro" id="IPR039421">
    <property type="entry name" value="Type_1_exporter"/>
</dbReference>
<dbReference type="GO" id="GO:0005524">
    <property type="term" value="F:ATP binding"/>
    <property type="evidence" value="ECO:0007669"/>
    <property type="project" value="UniProtKB-KW"/>
</dbReference>
<feature type="transmembrane region" description="Helical" evidence="10">
    <location>
        <begin position="340"/>
        <end position="363"/>
    </location>
</feature>
<dbReference type="InterPro" id="IPR017871">
    <property type="entry name" value="ABC_transporter-like_CS"/>
</dbReference>
<comment type="similarity">
    <text evidence="2">Belongs to the ABC transporter superfamily. ABCB family. Multidrug resistance exporter (TC 3.A.1.201) subfamily.</text>
</comment>
<evidence type="ECO:0000256" key="2">
    <source>
        <dbReference type="ARBA" id="ARBA00007577"/>
    </source>
</evidence>
<feature type="transmembrane region" description="Helical" evidence="10">
    <location>
        <begin position="989"/>
        <end position="1012"/>
    </location>
</feature>
<feature type="transmembrane region" description="Helical" evidence="10">
    <location>
        <begin position="800"/>
        <end position="822"/>
    </location>
</feature>
<dbReference type="InterPro" id="IPR036640">
    <property type="entry name" value="ABC1_TM_sf"/>
</dbReference>
<dbReference type="InterPro" id="IPR027417">
    <property type="entry name" value="P-loop_NTPase"/>
</dbReference>
<dbReference type="InParanoid" id="A0A7C8MIJ6"/>
<evidence type="ECO:0000256" key="9">
    <source>
        <dbReference type="SAM" id="MobiDB-lite"/>
    </source>
</evidence>
<dbReference type="FunFam" id="3.40.50.300:FF:000913">
    <property type="entry name" value="ABC multidrug transporter SitT"/>
    <property type="match status" value="1"/>
</dbReference>
<feature type="transmembrane region" description="Helical" evidence="10">
    <location>
        <begin position="220"/>
        <end position="241"/>
    </location>
</feature>
<keyword evidence="3" id="KW-0813">Transport</keyword>
<accession>A0A7C8MIJ6</accession>
<evidence type="ECO:0000256" key="4">
    <source>
        <dbReference type="ARBA" id="ARBA00022692"/>
    </source>
</evidence>
<dbReference type="SUPFAM" id="SSF52540">
    <property type="entry name" value="P-loop containing nucleoside triphosphate hydrolases"/>
    <property type="match status" value="2"/>
</dbReference>
<comment type="subcellular location">
    <subcellularLocation>
        <location evidence="1">Membrane</location>
        <topology evidence="1">Multi-pass membrane protein</topology>
    </subcellularLocation>
</comment>
<evidence type="ECO:0000256" key="3">
    <source>
        <dbReference type="ARBA" id="ARBA00022448"/>
    </source>
</evidence>
<proteinExistence type="inferred from homology"/>
<feature type="domain" description="ABC transporter" evidence="11">
    <location>
        <begin position="408"/>
        <end position="687"/>
    </location>
</feature>
<feature type="transmembrane region" description="Helical" evidence="10">
    <location>
        <begin position="62"/>
        <end position="86"/>
    </location>
</feature>
<protein>
    <recommendedName>
        <fullName evidence="15">Leptomycin B resistance protein pmd1</fullName>
    </recommendedName>
</protein>
<evidence type="ECO:0008006" key="15">
    <source>
        <dbReference type="Google" id="ProtNLM"/>
    </source>
</evidence>